<dbReference type="EMBL" id="FNIL01000008">
    <property type="protein sequence ID" value="SDO16460.1"/>
    <property type="molecule type" value="Genomic_DNA"/>
</dbReference>
<proteinExistence type="predicted"/>
<accession>A0A1H0HBL9</accession>
<dbReference type="RefSeq" id="WP_090843264.1">
    <property type="nucleotide sequence ID" value="NZ_FNIL01000008.1"/>
</dbReference>
<protein>
    <submittedName>
        <fullName evidence="2">Uncharacterized protein</fullName>
    </submittedName>
</protein>
<organism evidence="2 3">
    <name type="scientific">Alkalicoccus daliensis</name>
    <dbReference type="NCBI Taxonomy" id="745820"/>
    <lineage>
        <taxon>Bacteria</taxon>
        <taxon>Bacillati</taxon>
        <taxon>Bacillota</taxon>
        <taxon>Bacilli</taxon>
        <taxon>Bacillales</taxon>
        <taxon>Bacillaceae</taxon>
        <taxon>Alkalicoccus</taxon>
    </lineage>
</organism>
<name>A0A1H0HBL9_9BACI</name>
<dbReference type="Proteomes" id="UP000198778">
    <property type="component" value="Unassembled WGS sequence"/>
</dbReference>
<feature type="transmembrane region" description="Helical" evidence="1">
    <location>
        <begin position="42"/>
        <end position="62"/>
    </location>
</feature>
<keyword evidence="1" id="KW-1133">Transmembrane helix</keyword>
<reference evidence="3" key="1">
    <citation type="submission" date="2016-10" db="EMBL/GenBank/DDBJ databases">
        <authorList>
            <person name="Varghese N."/>
            <person name="Submissions S."/>
        </authorList>
    </citation>
    <scope>NUCLEOTIDE SEQUENCE [LARGE SCALE GENOMIC DNA]</scope>
    <source>
        <strain evidence="3">CGMCC 1.10369</strain>
    </source>
</reference>
<evidence type="ECO:0000256" key="1">
    <source>
        <dbReference type="SAM" id="Phobius"/>
    </source>
</evidence>
<keyword evidence="1" id="KW-0812">Transmembrane</keyword>
<dbReference type="AlphaFoldDB" id="A0A1H0HBL9"/>
<feature type="transmembrane region" description="Helical" evidence="1">
    <location>
        <begin position="7"/>
        <end position="30"/>
    </location>
</feature>
<gene>
    <name evidence="2" type="ORF">SAMN04488053_10835</name>
</gene>
<keyword evidence="1" id="KW-0472">Membrane</keyword>
<keyword evidence="3" id="KW-1185">Reference proteome</keyword>
<evidence type="ECO:0000313" key="2">
    <source>
        <dbReference type="EMBL" id="SDO16460.1"/>
    </source>
</evidence>
<evidence type="ECO:0000313" key="3">
    <source>
        <dbReference type="Proteomes" id="UP000198778"/>
    </source>
</evidence>
<sequence length="88" mass="9857">MTRRGWMLILLGAITAPIGIVAYAISLYFLLGLVLSNGWAGFWAVVVTLVMIAAVIVVAAFYDNTRKEEEKEAIELDKQRADKEREKK</sequence>